<dbReference type="EMBL" id="RHFN01000011">
    <property type="protein sequence ID" value="ROU13714.1"/>
    <property type="molecule type" value="Genomic_DNA"/>
</dbReference>
<reference evidence="1 2" key="1">
    <citation type="submission" date="2018-10" db="EMBL/GenBank/DDBJ databases">
        <title>Horizontal transference of carbapenem resistance between Klebsiella pneumoniae and Kluyvera ascorbata during abdominal infection: a case report.</title>
        <authorList>
            <person name="Raro O.H.F."/>
            <person name="Lima-Morales D."/>
            <person name="Barth A.L."/>
            <person name="Paim T.G.S."/>
            <person name="Mott M.P."/>
            <person name="Riche C.V.W."/>
            <person name="Teixeira U.F."/>
            <person name="Waechter F."/>
            <person name="Dias C.A.G."/>
        </authorList>
    </citation>
    <scope>NUCLEOTIDE SEQUENCE [LARGE SCALE GENOMIC DNA]</scope>
    <source>
        <strain evidence="1 2">OT2</strain>
    </source>
</reference>
<sequence>MNDITALMQRLVLAAAKGCCQTLLPDDCRALVEALEKAQNTAAQQGNIACALFDEITAQRQRIAELESRTVTVKLPPEVMRKAQAPQHLSKHDQLCWMSGANWMRMEVVKLNPVAGIQVIEGDGQ</sequence>
<evidence type="ECO:0000313" key="1">
    <source>
        <dbReference type="EMBL" id="ROU13714.1"/>
    </source>
</evidence>
<dbReference type="RefSeq" id="WP_123651411.1">
    <property type="nucleotide sequence ID" value="NZ_RHFN01000011.1"/>
</dbReference>
<dbReference type="OrthoDB" id="6631633at2"/>
<evidence type="ECO:0000313" key="2">
    <source>
        <dbReference type="Proteomes" id="UP000268051"/>
    </source>
</evidence>
<gene>
    <name evidence="1" type="ORF">EB837_12370</name>
</gene>
<dbReference type="AlphaFoldDB" id="A0A3N2S215"/>
<name>A0A3N2S215_9ENTR</name>
<organism evidence="1 2">
    <name type="scientific">Kluyvera ascorbata</name>
    <dbReference type="NCBI Taxonomy" id="51288"/>
    <lineage>
        <taxon>Bacteria</taxon>
        <taxon>Pseudomonadati</taxon>
        <taxon>Pseudomonadota</taxon>
        <taxon>Gammaproteobacteria</taxon>
        <taxon>Enterobacterales</taxon>
        <taxon>Enterobacteriaceae</taxon>
        <taxon>Kluyvera</taxon>
    </lineage>
</organism>
<proteinExistence type="predicted"/>
<dbReference type="Proteomes" id="UP000268051">
    <property type="component" value="Unassembled WGS sequence"/>
</dbReference>
<protein>
    <submittedName>
        <fullName evidence="1">Uncharacterized protein</fullName>
    </submittedName>
</protein>
<comment type="caution">
    <text evidence="1">The sequence shown here is derived from an EMBL/GenBank/DDBJ whole genome shotgun (WGS) entry which is preliminary data.</text>
</comment>
<accession>A0A3N2S215</accession>